<dbReference type="Proteomes" id="UP000032027">
    <property type="component" value="Chromosome"/>
</dbReference>
<dbReference type="SUPFAM" id="SSF50242">
    <property type="entry name" value="TIMP-like"/>
    <property type="match status" value="1"/>
</dbReference>
<sequence length="204" mass="24203">MKTRFLILTFLVLISFGFQESYSLSCVIPNLGDVYDSSDYVFHGKVLYKNYLTLDSRMPVVTFQIQESFKGNAIEQISVTVNENWDYQFEDGFEYVVFVYREELSLMTDPCWPKFHTFHSTLDIVKKLAQSDVEIRSQTTEFVYESLLPEERKELEENQKIIQEKKLERWDEITFQKQMTVFAGILMIPVVAVMAFVYFRRNRK</sequence>
<dbReference type="GeneID" id="41599951"/>
<dbReference type="KEGG" id="nid:NPIRD3C_0786"/>
<feature type="transmembrane region" description="Helical" evidence="1">
    <location>
        <begin position="179"/>
        <end position="199"/>
    </location>
</feature>
<dbReference type="Gene3D" id="2.40.50.120">
    <property type="match status" value="1"/>
</dbReference>
<keyword evidence="1" id="KW-1133">Transmembrane helix</keyword>
<keyword evidence="3" id="KW-1185">Reference proteome</keyword>
<reference evidence="2 3" key="3">
    <citation type="journal article" date="2019" name="Int. J. Syst. Evol. Microbiol.">
        <title>Nitrosopumilus adriaticus sp. nov. and Nitrosopumilus piranensis sp. nov., two ammonia-oxidizing archaea from the Adriatic Sea and members of the class Nitrososphaeria.</title>
        <authorList>
            <person name="Bayer B."/>
            <person name="Vojvoda J."/>
            <person name="Reinthaler T."/>
            <person name="Reyes C."/>
            <person name="Pinto M."/>
            <person name="Herndl G.J."/>
        </authorList>
    </citation>
    <scope>NUCLEOTIDE SEQUENCE [LARGE SCALE GENOMIC DNA]</scope>
    <source>
        <strain evidence="2 3">D3C</strain>
    </source>
</reference>
<proteinExistence type="predicted"/>
<dbReference type="AlphaFoldDB" id="A0A0C5BQJ4"/>
<dbReference type="EMBL" id="CP010868">
    <property type="protein sequence ID" value="AJM91998.1"/>
    <property type="molecule type" value="Genomic_DNA"/>
</dbReference>
<evidence type="ECO:0000256" key="1">
    <source>
        <dbReference type="SAM" id="Phobius"/>
    </source>
</evidence>
<accession>A0A0C5BQJ4</accession>
<dbReference type="HOGENOM" id="CLU_1340687_0_0_2"/>
<organism evidence="2 3">
    <name type="scientific">Nitrosopumilus piranensis</name>
    <dbReference type="NCBI Taxonomy" id="1582439"/>
    <lineage>
        <taxon>Archaea</taxon>
        <taxon>Nitrososphaerota</taxon>
        <taxon>Nitrososphaeria</taxon>
        <taxon>Nitrosopumilales</taxon>
        <taxon>Nitrosopumilaceae</taxon>
        <taxon>Nitrosopumilus</taxon>
    </lineage>
</organism>
<protein>
    <recommendedName>
        <fullName evidence="4">CbiN domain protein</fullName>
    </recommendedName>
</protein>
<evidence type="ECO:0000313" key="3">
    <source>
        <dbReference type="Proteomes" id="UP000032027"/>
    </source>
</evidence>
<name>A0A0C5BQJ4_9ARCH</name>
<dbReference type="RefSeq" id="WP_148702920.1">
    <property type="nucleotide sequence ID" value="NZ_CP010868.1"/>
</dbReference>
<keyword evidence="1" id="KW-0472">Membrane</keyword>
<reference evidence="2 3" key="2">
    <citation type="journal article" date="2016" name="ISME J.">
        <title>Physiological and genomic characterization of two novel marine thaumarchaeal strains indicates niche differentiation.</title>
        <authorList>
            <person name="Bayer B."/>
            <person name="Vojvoda J."/>
            <person name="Offre P."/>
            <person name="Alves R.J."/>
            <person name="Elisabeth N.H."/>
            <person name="Garcia J.A."/>
            <person name="Volland J.M."/>
            <person name="Srivastava A."/>
            <person name="Schleper C."/>
            <person name="Herndl G.J."/>
        </authorList>
    </citation>
    <scope>NUCLEOTIDE SEQUENCE [LARGE SCALE GENOMIC DNA]</scope>
    <source>
        <strain evidence="2 3">D3C</strain>
    </source>
</reference>
<dbReference type="PATRIC" id="fig|1582439.9.peg.808"/>
<evidence type="ECO:0000313" key="2">
    <source>
        <dbReference type="EMBL" id="AJM91998.1"/>
    </source>
</evidence>
<dbReference type="InterPro" id="IPR008993">
    <property type="entry name" value="TIMP-like_OB-fold"/>
</dbReference>
<evidence type="ECO:0008006" key="4">
    <source>
        <dbReference type="Google" id="ProtNLM"/>
    </source>
</evidence>
<reference evidence="3" key="1">
    <citation type="submission" date="2015-02" db="EMBL/GenBank/DDBJ databases">
        <title>Characterization of two novel Thaumarchaeota isolated from the Northern Adriatic Sea.</title>
        <authorList>
            <person name="Bayer B."/>
            <person name="Vojvoda J."/>
            <person name="Offre P."/>
            <person name="Srivastava A."/>
            <person name="Elisabeth N."/>
            <person name="Garcia J.A.L."/>
            <person name="Schleper C."/>
            <person name="Herndl G.J."/>
        </authorList>
    </citation>
    <scope>NUCLEOTIDE SEQUENCE [LARGE SCALE GENOMIC DNA]</scope>
    <source>
        <strain evidence="3">D3C</strain>
    </source>
</reference>
<dbReference type="STRING" id="1582439.NPIRD3C_0786"/>
<keyword evidence="1" id="KW-0812">Transmembrane</keyword>
<gene>
    <name evidence="2" type="ORF">NPIRD3C_0786</name>
</gene>